<proteinExistence type="predicted"/>
<dbReference type="OMA" id="LPWIQYN"/>
<dbReference type="GO" id="GO:0005737">
    <property type="term" value="C:cytoplasm"/>
    <property type="evidence" value="ECO:0007669"/>
    <property type="project" value="TreeGrafter"/>
</dbReference>
<reference evidence="2 3" key="2">
    <citation type="submission" date="2018-11" db="EMBL/GenBank/DDBJ databases">
        <authorList>
            <consortium name="Pathogen Informatics"/>
        </authorList>
    </citation>
    <scope>NUCLEOTIDE SEQUENCE [LARGE SCALE GENOMIC DNA]</scope>
</reference>
<evidence type="ECO:0000256" key="1">
    <source>
        <dbReference type="SAM" id="SignalP"/>
    </source>
</evidence>
<dbReference type="AlphaFoldDB" id="A0A0N4YLS4"/>
<protein>
    <submittedName>
        <fullName evidence="4">Failed axon connections (inferred by orthology to a D. melanogaster protein)</fullName>
    </submittedName>
</protein>
<accession>A0A0N4YLS4</accession>
<evidence type="ECO:0000313" key="4">
    <source>
        <dbReference type="WBParaSite" id="NBR_0001807501-mRNA-1"/>
    </source>
</evidence>
<dbReference type="SUPFAM" id="SSF47616">
    <property type="entry name" value="GST C-terminal domain-like"/>
    <property type="match status" value="1"/>
</dbReference>
<organism evidence="4">
    <name type="scientific">Nippostrongylus brasiliensis</name>
    <name type="common">Rat hookworm</name>
    <dbReference type="NCBI Taxonomy" id="27835"/>
    <lineage>
        <taxon>Eukaryota</taxon>
        <taxon>Metazoa</taxon>
        <taxon>Ecdysozoa</taxon>
        <taxon>Nematoda</taxon>
        <taxon>Chromadorea</taxon>
        <taxon>Rhabditida</taxon>
        <taxon>Rhabditina</taxon>
        <taxon>Rhabditomorpha</taxon>
        <taxon>Strongyloidea</taxon>
        <taxon>Heligmosomidae</taxon>
        <taxon>Nippostrongylus</taxon>
    </lineage>
</organism>
<dbReference type="InterPro" id="IPR050931">
    <property type="entry name" value="Mito_Protein_Transport_Metaxin"/>
</dbReference>
<evidence type="ECO:0000313" key="3">
    <source>
        <dbReference type="Proteomes" id="UP000271162"/>
    </source>
</evidence>
<dbReference type="WBParaSite" id="NBR_0001807501-mRNA-1">
    <property type="protein sequence ID" value="NBR_0001807501-mRNA-1"/>
    <property type="gene ID" value="NBR_0001807501"/>
</dbReference>
<sequence length="253" mass="29484">MVLILCITLISALSAVFSFFRKSKKEVKIQKDDWKRDVVYLYQFPRSKAVPCLSTYCMKVKIQKEDWKRDVVYLYQFPRSKAVPCLSTYCMKVETFLRANKIPHEVRVIFLENPLPSPRDEAMARAVGRMCENHTSMLHYKFKVVENPSNNYTNIALEDMGCASWLFPFAAPLFSKFLRSKVSLGDFSVEDCKNLLKKDYDAYRDLLGDRKFLFGDEVTVNYAKDLLKERYPTLVAYTERVKEATFGSEFAQE</sequence>
<keyword evidence="1" id="KW-0732">Signal</keyword>
<gene>
    <name evidence="2" type="ORF">NBR_LOCUS18076</name>
</gene>
<name>A0A0N4YLS4_NIPBR</name>
<dbReference type="PANTHER" id="PTHR12289:SF32">
    <property type="entry name" value="GST_C_6 DOMAIN-CONTAINING PROTEIN"/>
    <property type="match status" value="1"/>
</dbReference>
<reference evidence="4" key="1">
    <citation type="submission" date="2017-02" db="UniProtKB">
        <authorList>
            <consortium name="WormBaseParasite"/>
        </authorList>
    </citation>
    <scope>IDENTIFICATION</scope>
</reference>
<evidence type="ECO:0000313" key="2">
    <source>
        <dbReference type="EMBL" id="VDL81797.1"/>
    </source>
</evidence>
<feature type="chain" id="PRO_5043125864" evidence="1">
    <location>
        <begin position="19"/>
        <end position="253"/>
    </location>
</feature>
<dbReference type="PANTHER" id="PTHR12289">
    <property type="entry name" value="METAXIN RELATED"/>
    <property type="match status" value="1"/>
</dbReference>
<dbReference type="InterPro" id="IPR036282">
    <property type="entry name" value="Glutathione-S-Trfase_C_sf"/>
</dbReference>
<feature type="signal peptide" evidence="1">
    <location>
        <begin position="1"/>
        <end position="18"/>
    </location>
</feature>
<keyword evidence="3" id="KW-1185">Reference proteome</keyword>
<dbReference type="EMBL" id="UYSL01023162">
    <property type="protein sequence ID" value="VDL81797.1"/>
    <property type="molecule type" value="Genomic_DNA"/>
</dbReference>
<dbReference type="Proteomes" id="UP000271162">
    <property type="component" value="Unassembled WGS sequence"/>
</dbReference>